<evidence type="ECO:0000256" key="3">
    <source>
        <dbReference type="ARBA" id="ARBA00022475"/>
    </source>
</evidence>
<evidence type="ECO:0000256" key="4">
    <source>
        <dbReference type="ARBA" id="ARBA00022692"/>
    </source>
</evidence>
<keyword evidence="14" id="KW-1185">Reference proteome</keyword>
<sequence>MLRDKFALTEQGARDFKRGVGASALANVVLMAPIGVLFTVTGAFVSHLTDPSQPLPELGVYLLAIVAVLAIMLLTQNLEYDSTYNVVYNESARKRIGLAEKLRQLPLSFFGQRDLSDLTSAVMKDCADHERMFSHVMPQLFGAAISTAVVAVCLLAFDWRLALAALWPIPVAVAVLLSTTRLQQAAGRARNEANLELADGIQEYLECAREIRATNQVPAFLGRVGERVDAFEHAKIRAELTAGVSASSAQALLRLGIGTTVLAGALLIADGQVDFMVFFCFLLAVTRVYDPVNVILQTIIELLDLRLNIARLQAIEDEPVQAGATEFKPAGHDLSFEGVSFSYGEGERVLSDVTFTAREGEVTALVGPSGGGKSTVAKLAARFWDADAGQVRVGGVDVAGVEPEALLADYAEVFQDVVLFDDTVMGNIRLGRAGASDEEVLAAARAANCDEFVLRMPQGYDTPIGENGSRLSGGERQRISIARAILKDAPIVLLDEATASLDVENETQVQTALSRLLAGKTVLVIAHRMRTVANADKVVVLKEGRVAEEGSPDELMAREGGLYRRMVELQTETAGWSLAS</sequence>
<dbReference type="InterPro" id="IPR011527">
    <property type="entry name" value="ABC1_TM_dom"/>
</dbReference>
<dbReference type="PROSITE" id="PS50893">
    <property type="entry name" value="ABC_TRANSPORTER_2"/>
    <property type="match status" value="1"/>
</dbReference>
<keyword evidence="3" id="KW-1003">Cell membrane</keyword>
<dbReference type="PROSITE" id="PS50929">
    <property type="entry name" value="ABC_TM1F"/>
    <property type="match status" value="1"/>
</dbReference>
<reference evidence="14" key="1">
    <citation type="submission" date="2018-01" db="EMBL/GenBank/DDBJ databases">
        <title>Rubneribacter badeniensis gen. nov., sp. nov., and Colonibacter rubneri, gen. nov., sp. nov., WGS of new members of the Eggerthellaceae.</title>
        <authorList>
            <person name="Danylec N."/>
            <person name="Stoll D.A."/>
            <person name="Doetsch A."/>
            <person name="Kulling S.E."/>
            <person name="Huch M."/>
        </authorList>
    </citation>
    <scope>NUCLEOTIDE SEQUENCE [LARGE SCALE GENOMIC DNA]</scope>
    <source>
        <strain evidence="14">ResAG-96</strain>
    </source>
</reference>
<protein>
    <submittedName>
        <fullName evidence="13">ABC transporter ATP-binding protein</fullName>
    </submittedName>
</protein>
<dbReference type="GO" id="GO:0005524">
    <property type="term" value="F:ATP binding"/>
    <property type="evidence" value="ECO:0007669"/>
    <property type="project" value="UniProtKB-KW"/>
</dbReference>
<dbReference type="Gene3D" id="1.20.1560.10">
    <property type="entry name" value="ABC transporter type 1, transmembrane domain"/>
    <property type="match status" value="1"/>
</dbReference>
<feature type="transmembrane region" description="Helical" evidence="10">
    <location>
        <begin position="251"/>
        <end position="269"/>
    </location>
</feature>
<dbReference type="RefSeq" id="WP_103264036.1">
    <property type="nucleotide sequence ID" value="NZ_CABMLE010000001.1"/>
</dbReference>
<evidence type="ECO:0000313" key="14">
    <source>
        <dbReference type="Proteomes" id="UP000236197"/>
    </source>
</evidence>
<feature type="domain" description="ABC transporter" evidence="11">
    <location>
        <begin position="334"/>
        <end position="568"/>
    </location>
</feature>
<keyword evidence="8 10" id="KW-0472">Membrane</keyword>
<evidence type="ECO:0000256" key="5">
    <source>
        <dbReference type="ARBA" id="ARBA00022741"/>
    </source>
</evidence>
<dbReference type="PANTHER" id="PTHR24221">
    <property type="entry name" value="ATP-BINDING CASSETTE SUB-FAMILY B"/>
    <property type="match status" value="1"/>
</dbReference>
<dbReference type="SUPFAM" id="SSF52540">
    <property type="entry name" value="P-loop containing nucleoside triphosphate hydrolases"/>
    <property type="match status" value="1"/>
</dbReference>
<evidence type="ECO:0000313" key="13">
    <source>
        <dbReference type="EMBL" id="PNV68709.1"/>
    </source>
</evidence>
<dbReference type="Gene3D" id="3.40.50.300">
    <property type="entry name" value="P-loop containing nucleotide triphosphate hydrolases"/>
    <property type="match status" value="1"/>
</dbReference>
<comment type="caution">
    <text evidence="13">The sequence shown here is derived from an EMBL/GenBank/DDBJ whole genome shotgun (WGS) entry which is preliminary data.</text>
</comment>
<dbReference type="PANTHER" id="PTHR24221:SF397">
    <property type="entry name" value="ABC TRANSPORTER, ATP-BINDING TRANSMEMBRANE PROTEIN"/>
    <property type="match status" value="1"/>
</dbReference>
<evidence type="ECO:0000256" key="2">
    <source>
        <dbReference type="ARBA" id="ARBA00022448"/>
    </source>
</evidence>
<dbReference type="GO" id="GO:0140359">
    <property type="term" value="F:ABC-type transporter activity"/>
    <property type="evidence" value="ECO:0007669"/>
    <property type="project" value="InterPro"/>
</dbReference>
<keyword evidence="6 13" id="KW-0067">ATP-binding</keyword>
<keyword evidence="4 10" id="KW-0812">Transmembrane</keyword>
<dbReference type="PROSITE" id="PS00211">
    <property type="entry name" value="ABC_TRANSPORTER_1"/>
    <property type="match status" value="1"/>
</dbReference>
<dbReference type="Pfam" id="PF00005">
    <property type="entry name" value="ABC_tran"/>
    <property type="match status" value="1"/>
</dbReference>
<dbReference type="InterPro" id="IPR036640">
    <property type="entry name" value="ABC1_TM_sf"/>
</dbReference>
<evidence type="ECO:0000256" key="9">
    <source>
        <dbReference type="ARBA" id="ARBA00023455"/>
    </source>
</evidence>
<evidence type="ECO:0000256" key="10">
    <source>
        <dbReference type="SAM" id="Phobius"/>
    </source>
</evidence>
<dbReference type="GO" id="GO:0005886">
    <property type="term" value="C:plasma membrane"/>
    <property type="evidence" value="ECO:0007669"/>
    <property type="project" value="UniProtKB-SubCell"/>
</dbReference>
<dbReference type="Pfam" id="PF00664">
    <property type="entry name" value="ABC_membrane"/>
    <property type="match status" value="1"/>
</dbReference>
<dbReference type="InterPro" id="IPR039421">
    <property type="entry name" value="Type_1_exporter"/>
</dbReference>
<keyword evidence="5" id="KW-0547">Nucleotide-binding</keyword>
<feature type="domain" description="ABC transmembrane type-1" evidence="12">
    <location>
        <begin position="19"/>
        <end position="304"/>
    </location>
</feature>
<dbReference type="OrthoDB" id="9806127at2"/>
<evidence type="ECO:0000256" key="6">
    <source>
        <dbReference type="ARBA" id="ARBA00022840"/>
    </source>
</evidence>
<proteinExistence type="inferred from homology"/>
<evidence type="ECO:0000256" key="7">
    <source>
        <dbReference type="ARBA" id="ARBA00022989"/>
    </source>
</evidence>
<keyword evidence="7 10" id="KW-1133">Transmembrane helix</keyword>
<dbReference type="EMBL" id="PPEK01000001">
    <property type="protein sequence ID" value="PNV68709.1"/>
    <property type="molecule type" value="Genomic_DNA"/>
</dbReference>
<dbReference type="FunFam" id="3.40.50.300:FF:000221">
    <property type="entry name" value="Multidrug ABC transporter ATP-binding protein"/>
    <property type="match status" value="1"/>
</dbReference>
<dbReference type="CDD" id="cd07346">
    <property type="entry name" value="ABC_6TM_exporters"/>
    <property type="match status" value="1"/>
</dbReference>
<evidence type="ECO:0000259" key="11">
    <source>
        <dbReference type="PROSITE" id="PS50893"/>
    </source>
</evidence>
<evidence type="ECO:0000256" key="8">
    <source>
        <dbReference type="ARBA" id="ARBA00023136"/>
    </source>
</evidence>
<evidence type="ECO:0000256" key="1">
    <source>
        <dbReference type="ARBA" id="ARBA00004429"/>
    </source>
</evidence>
<dbReference type="GO" id="GO:0034040">
    <property type="term" value="F:ATPase-coupled lipid transmembrane transporter activity"/>
    <property type="evidence" value="ECO:0007669"/>
    <property type="project" value="TreeGrafter"/>
</dbReference>
<gene>
    <name evidence="13" type="ORF">C2L71_01625</name>
</gene>
<feature type="transmembrane region" description="Helical" evidence="10">
    <location>
        <begin position="163"/>
        <end position="182"/>
    </location>
</feature>
<name>A0A2K2UEL5_9ACTN</name>
<dbReference type="SUPFAM" id="SSF90123">
    <property type="entry name" value="ABC transporter transmembrane region"/>
    <property type="match status" value="1"/>
</dbReference>
<evidence type="ECO:0000259" key="12">
    <source>
        <dbReference type="PROSITE" id="PS50929"/>
    </source>
</evidence>
<feature type="transmembrane region" description="Helical" evidence="10">
    <location>
        <begin position="140"/>
        <end position="157"/>
    </location>
</feature>
<feature type="transmembrane region" description="Helical" evidence="10">
    <location>
        <begin position="58"/>
        <end position="75"/>
    </location>
</feature>
<dbReference type="SMART" id="SM00382">
    <property type="entry name" value="AAA"/>
    <property type="match status" value="1"/>
</dbReference>
<dbReference type="InterPro" id="IPR017871">
    <property type="entry name" value="ABC_transporter-like_CS"/>
</dbReference>
<comment type="subcellular location">
    <subcellularLocation>
        <location evidence="1">Cell inner membrane</location>
        <topology evidence="1">Multi-pass membrane protein</topology>
    </subcellularLocation>
</comment>
<dbReference type="InterPro" id="IPR027417">
    <property type="entry name" value="P-loop_NTPase"/>
</dbReference>
<organism evidence="13 14">
    <name type="scientific">Enteroscipio rubneri</name>
    <dbReference type="NCBI Taxonomy" id="2070686"/>
    <lineage>
        <taxon>Bacteria</taxon>
        <taxon>Bacillati</taxon>
        <taxon>Actinomycetota</taxon>
        <taxon>Coriobacteriia</taxon>
        <taxon>Eggerthellales</taxon>
        <taxon>Eggerthellaceae</taxon>
        <taxon>Enteroscipio</taxon>
    </lineage>
</organism>
<dbReference type="InterPro" id="IPR003593">
    <property type="entry name" value="AAA+_ATPase"/>
</dbReference>
<dbReference type="GO" id="GO:0016887">
    <property type="term" value="F:ATP hydrolysis activity"/>
    <property type="evidence" value="ECO:0007669"/>
    <property type="project" value="InterPro"/>
</dbReference>
<dbReference type="AlphaFoldDB" id="A0A2K2UEL5"/>
<feature type="transmembrane region" description="Helical" evidence="10">
    <location>
        <begin position="20"/>
        <end position="46"/>
    </location>
</feature>
<keyword evidence="2" id="KW-0813">Transport</keyword>
<accession>A0A2K2UEL5</accession>
<dbReference type="Proteomes" id="UP000236197">
    <property type="component" value="Unassembled WGS sequence"/>
</dbReference>
<comment type="similarity">
    <text evidence="9">Belongs to the ABC transporter superfamily. Siderophore-Fe(3+) uptake transporter (SIUT) (TC 3.A.1.21) family.</text>
</comment>
<dbReference type="InterPro" id="IPR003439">
    <property type="entry name" value="ABC_transporter-like_ATP-bd"/>
</dbReference>